<proteinExistence type="predicted"/>
<reference evidence="1 2" key="1">
    <citation type="submission" date="2024-08" db="EMBL/GenBank/DDBJ databases">
        <title>Insights into the chromosomal genome structure of Flemingia macrophylla.</title>
        <authorList>
            <person name="Ding Y."/>
            <person name="Zhao Y."/>
            <person name="Bi W."/>
            <person name="Wu M."/>
            <person name="Zhao G."/>
            <person name="Gong Y."/>
            <person name="Li W."/>
            <person name="Zhang P."/>
        </authorList>
    </citation>
    <scope>NUCLEOTIDE SEQUENCE [LARGE SCALE GENOMIC DNA]</scope>
    <source>
        <strain evidence="1">DYQJB</strain>
        <tissue evidence="1">Leaf</tissue>
    </source>
</reference>
<name>A0ABD1L7J1_9FABA</name>
<protein>
    <submittedName>
        <fullName evidence="1">Uncharacterized protein</fullName>
    </submittedName>
</protein>
<dbReference type="Proteomes" id="UP001603857">
    <property type="component" value="Unassembled WGS sequence"/>
</dbReference>
<evidence type="ECO:0000313" key="1">
    <source>
        <dbReference type="EMBL" id="KAL2319474.1"/>
    </source>
</evidence>
<comment type="caution">
    <text evidence="1">The sequence shown here is derived from an EMBL/GenBank/DDBJ whole genome shotgun (WGS) entry which is preliminary data.</text>
</comment>
<sequence>MQVHDCTRIREPKFISKFVDPYYFLNVKKLVNQEGIHNPRYKGFYTKEEVEKALELDTIDPKVIKEALNPDPEVLIINPDGQGPRKSYKDCASKKTQQELDFKNFLTLQKFLTKSHKDQKAVPGLNFKPTWYAIHVIKLVSEDHKDFPVLYNDTFDNLEIQGNSTYQFNLLCAQIMDHEWFFNEAATVEYNLLKETFDTKLYFPDNLGKMFIPFPIETNNKLVQYFQKEKKNKEIYEASGCFGQNTPTNDSSMSETSEIHVEEDFEDISVTNKA</sequence>
<dbReference type="EMBL" id="JBGMDY010000010">
    <property type="protein sequence ID" value="KAL2319474.1"/>
    <property type="molecule type" value="Genomic_DNA"/>
</dbReference>
<dbReference type="AlphaFoldDB" id="A0ABD1L7J1"/>
<keyword evidence="2" id="KW-1185">Reference proteome</keyword>
<accession>A0ABD1L7J1</accession>
<evidence type="ECO:0000313" key="2">
    <source>
        <dbReference type="Proteomes" id="UP001603857"/>
    </source>
</evidence>
<gene>
    <name evidence="1" type="ORF">Fmac_028443</name>
</gene>
<organism evidence="1 2">
    <name type="scientific">Flemingia macrophylla</name>
    <dbReference type="NCBI Taxonomy" id="520843"/>
    <lineage>
        <taxon>Eukaryota</taxon>
        <taxon>Viridiplantae</taxon>
        <taxon>Streptophyta</taxon>
        <taxon>Embryophyta</taxon>
        <taxon>Tracheophyta</taxon>
        <taxon>Spermatophyta</taxon>
        <taxon>Magnoliopsida</taxon>
        <taxon>eudicotyledons</taxon>
        <taxon>Gunneridae</taxon>
        <taxon>Pentapetalae</taxon>
        <taxon>rosids</taxon>
        <taxon>fabids</taxon>
        <taxon>Fabales</taxon>
        <taxon>Fabaceae</taxon>
        <taxon>Papilionoideae</taxon>
        <taxon>50 kb inversion clade</taxon>
        <taxon>NPAAA clade</taxon>
        <taxon>indigoferoid/millettioid clade</taxon>
        <taxon>Phaseoleae</taxon>
        <taxon>Flemingia</taxon>
    </lineage>
</organism>